<gene>
    <name evidence="1" type="ORF">SAMN05421863_102832</name>
</gene>
<sequence>MPRLMVSDQFRSKREKILLQEVIYNKHNLRIIAEGVLTARGLVAHGVTYLRILEIGMISTKHSMPRCKWIRIFQALIIDPDREWKFIDGSNAKHTSISTEAIDQESAGHIAGNSSKIHLRAENYSLPVQINEEGSWSCDIEKRNYGKRQRRHGLK</sequence>
<accession>A0A1I4QS86</accession>
<dbReference type="EMBL" id="FOUB01000028">
    <property type="protein sequence ID" value="SFM42934.1"/>
    <property type="molecule type" value="Genomic_DNA"/>
</dbReference>
<organism evidence="1 2">
    <name type="scientific">Nitrosomonas communis</name>
    <dbReference type="NCBI Taxonomy" id="44574"/>
    <lineage>
        <taxon>Bacteria</taxon>
        <taxon>Pseudomonadati</taxon>
        <taxon>Pseudomonadota</taxon>
        <taxon>Betaproteobacteria</taxon>
        <taxon>Nitrosomonadales</taxon>
        <taxon>Nitrosomonadaceae</taxon>
        <taxon>Nitrosomonas</taxon>
    </lineage>
</organism>
<protein>
    <submittedName>
        <fullName evidence="1">Uncharacterized protein</fullName>
    </submittedName>
</protein>
<reference evidence="2" key="1">
    <citation type="submission" date="2016-10" db="EMBL/GenBank/DDBJ databases">
        <authorList>
            <person name="Varghese N."/>
            <person name="Submissions S."/>
        </authorList>
    </citation>
    <scope>NUCLEOTIDE SEQUENCE [LARGE SCALE GENOMIC DNA]</scope>
    <source>
        <strain evidence="2">Nm44</strain>
    </source>
</reference>
<evidence type="ECO:0000313" key="2">
    <source>
        <dbReference type="Proteomes" id="UP000183287"/>
    </source>
</evidence>
<dbReference type="Proteomes" id="UP000183287">
    <property type="component" value="Unassembled WGS sequence"/>
</dbReference>
<name>A0A1I4QS86_9PROT</name>
<evidence type="ECO:0000313" key="1">
    <source>
        <dbReference type="EMBL" id="SFM42934.1"/>
    </source>
</evidence>
<keyword evidence="2" id="KW-1185">Reference proteome</keyword>
<proteinExistence type="predicted"/>
<dbReference type="AlphaFoldDB" id="A0A1I4QS86"/>